<keyword evidence="11" id="KW-1185">Reference proteome</keyword>
<organism evidence="10 11">
    <name type="scientific">Tribolium castaneum</name>
    <name type="common">Red flour beetle</name>
    <dbReference type="NCBI Taxonomy" id="7070"/>
    <lineage>
        <taxon>Eukaryota</taxon>
        <taxon>Metazoa</taxon>
        <taxon>Ecdysozoa</taxon>
        <taxon>Arthropoda</taxon>
        <taxon>Hexapoda</taxon>
        <taxon>Insecta</taxon>
        <taxon>Pterygota</taxon>
        <taxon>Neoptera</taxon>
        <taxon>Endopterygota</taxon>
        <taxon>Coleoptera</taxon>
        <taxon>Polyphaga</taxon>
        <taxon>Cucujiformia</taxon>
        <taxon>Tenebrionidae</taxon>
        <taxon>Tenebrionidae incertae sedis</taxon>
        <taxon>Tribolium</taxon>
    </lineage>
</organism>
<evidence type="ECO:0000256" key="2">
    <source>
        <dbReference type="ARBA" id="ARBA00022473"/>
    </source>
</evidence>
<dbReference type="SMART" id="SM00425">
    <property type="entry name" value="TBOX"/>
    <property type="match status" value="1"/>
</dbReference>
<dbReference type="FunFam" id="2.60.40.820:FF:000010">
    <property type="entry name" value="T-box transcription factor TBX6"/>
    <property type="match status" value="1"/>
</dbReference>
<dbReference type="GO" id="GO:0000785">
    <property type="term" value="C:chromatin"/>
    <property type="evidence" value="ECO:0000318"/>
    <property type="project" value="GO_Central"/>
</dbReference>
<dbReference type="PROSITE" id="PS01283">
    <property type="entry name" value="TBOX_1"/>
    <property type="match status" value="1"/>
</dbReference>
<dbReference type="AlphaFoldDB" id="D6X1T1"/>
<evidence type="ECO:0000256" key="1">
    <source>
        <dbReference type="ARBA" id="ARBA00004123"/>
    </source>
</evidence>
<feature type="domain" description="T-box" evidence="9">
    <location>
        <begin position="23"/>
        <end position="202"/>
    </location>
</feature>
<dbReference type="GO" id="GO:0045893">
    <property type="term" value="P:positive regulation of DNA-templated transcription"/>
    <property type="evidence" value="ECO:0007669"/>
    <property type="project" value="InterPro"/>
</dbReference>
<evidence type="ECO:0000313" key="10">
    <source>
        <dbReference type="EMBL" id="EFA10735.1"/>
    </source>
</evidence>
<dbReference type="PhylomeDB" id="D6X1T1"/>
<dbReference type="GO" id="GO:0001708">
    <property type="term" value="P:cell fate specification"/>
    <property type="evidence" value="ECO:0000318"/>
    <property type="project" value="GO_Central"/>
</dbReference>
<dbReference type="GO" id="GO:0000981">
    <property type="term" value="F:DNA-binding transcription factor activity, RNA polymerase II-specific"/>
    <property type="evidence" value="ECO:0000318"/>
    <property type="project" value="GO_Central"/>
</dbReference>
<dbReference type="STRING" id="7070.D6X1T1"/>
<feature type="DNA-binding region" description="T-box" evidence="7">
    <location>
        <begin position="28"/>
        <end position="202"/>
    </location>
</feature>
<dbReference type="InParanoid" id="D6X1T1"/>
<evidence type="ECO:0000256" key="8">
    <source>
        <dbReference type="SAM" id="MobiDB-lite"/>
    </source>
</evidence>
<dbReference type="OMA" id="YTVHIHL"/>
<dbReference type="Proteomes" id="UP000007266">
    <property type="component" value="Linkage group 9"/>
</dbReference>
<sequence length="314" mass="36256">MEGPMVSVYNNDFYPIEKTKAQLANKELWDQFHDLQTEMIITKSGRRMFPALNLKITDLDPSADYCLFLEMTLAHHCRFKFSSSVGWSPAGHEEAQSPHRIYMHPESPSKGSHWMNQDISFSRVKLTNTCSPPQGQLVLSSMHKYQPRILIVKASTAQALGWAPTNVFTFPETQFIAVTAYQNEKITKLKINYNPFAKGFRENGKSSAKRKQLVSEHPDSPNSKKSATPSPPPQSEVNERKENLTCQPAVPYVPFYRYCYRPYPVYNQWWSGPLPMYYQYPFGLPEYEYSFYQEVKKPKKITDFSISAIMKDCK</sequence>
<dbReference type="GO" id="GO:0005634">
    <property type="term" value="C:nucleus"/>
    <property type="evidence" value="ECO:0000318"/>
    <property type="project" value="GO_Central"/>
</dbReference>
<dbReference type="PANTHER" id="PTHR11267">
    <property type="entry name" value="T-BOX PROTEIN-RELATED"/>
    <property type="match status" value="1"/>
</dbReference>
<evidence type="ECO:0000256" key="6">
    <source>
        <dbReference type="ARBA" id="ARBA00023242"/>
    </source>
</evidence>
<keyword evidence="2" id="KW-0217">Developmental protein</keyword>
<evidence type="ECO:0000256" key="4">
    <source>
        <dbReference type="ARBA" id="ARBA00023125"/>
    </source>
</evidence>
<reference evidence="10 11" key="1">
    <citation type="journal article" date="2008" name="Nature">
        <title>The genome of the model beetle and pest Tribolium castaneum.</title>
        <authorList>
            <consortium name="Tribolium Genome Sequencing Consortium"/>
            <person name="Richards S."/>
            <person name="Gibbs R.A."/>
            <person name="Weinstock G.M."/>
            <person name="Brown S.J."/>
            <person name="Denell R."/>
            <person name="Beeman R.W."/>
            <person name="Gibbs R."/>
            <person name="Beeman R.W."/>
            <person name="Brown S.J."/>
            <person name="Bucher G."/>
            <person name="Friedrich M."/>
            <person name="Grimmelikhuijzen C.J."/>
            <person name="Klingler M."/>
            <person name="Lorenzen M."/>
            <person name="Richards S."/>
            <person name="Roth S."/>
            <person name="Schroder R."/>
            <person name="Tautz D."/>
            <person name="Zdobnov E.M."/>
            <person name="Muzny D."/>
            <person name="Gibbs R.A."/>
            <person name="Weinstock G.M."/>
            <person name="Attaway T."/>
            <person name="Bell S."/>
            <person name="Buhay C.J."/>
            <person name="Chandrabose M.N."/>
            <person name="Chavez D."/>
            <person name="Clerk-Blankenburg K.P."/>
            <person name="Cree A."/>
            <person name="Dao M."/>
            <person name="Davis C."/>
            <person name="Chacko J."/>
            <person name="Dinh H."/>
            <person name="Dugan-Rocha S."/>
            <person name="Fowler G."/>
            <person name="Garner T.T."/>
            <person name="Garnes J."/>
            <person name="Gnirke A."/>
            <person name="Hawes A."/>
            <person name="Hernandez J."/>
            <person name="Hines S."/>
            <person name="Holder M."/>
            <person name="Hume J."/>
            <person name="Jhangiani S.N."/>
            <person name="Joshi V."/>
            <person name="Khan Z.M."/>
            <person name="Jackson L."/>
            <person name="Kovar C."/>
            <person name="Kowis A."/>
            <person name="Lee S."/>
            <person name="Lewis L.R."/>
            <person name="Margolis J."/>
            <person name="Morgan M."/>
            <person name="Nazareth L.V."/>
            <person name="Nguyen N."/>
            <person name="Okwuonu G."/>
            <person name="Parker D."/>
            <person name="Richards S."/>
            <person name="Ruiz S.J."/>
            <person name="Santibanez J."/>
            <person name="Savard J."/>
            <person name="Scherer S.E."/>
            <person name="Schneider B."/>
            <person name="Sodergren E."/>
            <person name="Tautz D."/>
            <person name="Vattahil S."/>
            <person name="Villasana D."/>
            <person name="White C.S."/>
            <person name="Wright R."/>
            <person name="Park Y."/>
            <person name="Beeman R.W."/>
            <person name="Lord J."/>
            <person name="Oppert B."/>
            <person name="Lorenzen M."/>
            <person name="Brown S."/>
            <person name="Wang L."/>
            <person name="Savard J."/>
            <person name="Tautz D."/>
            <person name="Richards S."/>
            <person name="Weinstock G."/>
            <person name="Gibbs R.A."/>
            <person name="Liu Y."/>
            <person name="Worley K."/>
            <person name="Weinstock G."/>
            <person name="Elsik C.G."/>
            <person name="Reese J.T."/>
            <person name="Elhaik E."/>
            <person name="Landan G."/>
            <person name="Graur D."/>
            <person name="Arensburger P."/>
            <person name="Atkinson P."/>
            <person name="Beeman R.W."/>
            <person name="Beidler J."/>
            <person name="Brown S.J."/>
            <person name="Demuth J.P."/>
            <person name="Drury D.W."/>
            <person name="Du Y.Z."/>
            <person name="Fujiwara H."/>
            <person name="Lorenzen M."/>
            <person name="Maselli V."/>
            <person name="Osanai M."/>
            <person name="Park Y."/>
            <person name="Robertson H.M."/>
            <person name="Tu Z."/>
            <person name="Wang J.J."/>
            <person name="Wang S."/>
            <person name="Richards S."/>
            <person name="Song H."/>
            <person name="Zhang L."/>
            <person name="Sodergren E."/>
            <person name="Werner D."/>
            <person name="Stanke M."/>
            <person name="Morgenstern B."/>
            <person name="Solovyev V."/>
            <person name="Kosarev P."/>
            <person name="Brown G."/>
            <person name="Chen H.C."/>
            <person name="Ermolaeva O."/>
            <person name="Hlavina W."/>
            <person name="Kapustin Y."/>
            <person name="Kiryutin B."/>
            <person name="Kitts P."/>
            <person name="Maglott D."/>
            <person name="Pruitt K."/>
            <person name="Sapojnikov V."/>
            <person name="Souvorov A."/>
            <person name="Mackey A.J."/>
            <person name="Waterhouse R.M."/>
            <person name="Wyder S."/>
            <person name="Zdobnov E.M."/>
            <person name="Zdobnov E.M."/>
            <person name="Wyder S."/>
            <person name="Kriventseva E.V."/>
            <person name="Kadowaki T."/>
            <person name="Bork P."/>
            <person name="Aranda M."/>
            <person name="Bao R."/>
            <person name="Beermann A."/>
            <person name="Berns N."/>
            <person name="Bolognesi R."/>
            <person name="Bonneton F."/>
            <person name="Bopp D."/>
            <person name="Brown S.J."/>
            <person name="Bucher G."/>
            <person name="Butts T."/>
            <person name="Chaumot A."/>
            <person name="Denell R.E."/>
            <person name="Ferrier D.E."/>
            <person name="Friedrich M."/>
            <person name="Gordon C.M."/>
            <person name="Jindra M."/>
            <person name="Klingler M."/>
            <person name="Lan Q."/>
            <person name="Lattorff H.M."/>
            <person name="Laudet V."/>
            <person name="von Levetsow C."/>
            <person name="Liu Z."/>
            <person name="Lutz R."/>
            <person name="Lynch J.A."/>
            <person name="da Fonseca R.N."/>
            <person name="Posnien N."/>
            <person name="Reuter R."/>
            <person name="Roth S."/>
            <person name="Savard J."/>
            <person name="Schinko J.B."/>
            <person name="Schmitt C."/>
            <person name="Schoppmeier M."/>
            <person name="Schroder R."/>
            <person name="Shippy T.D."/>
            <person name="Simonnet F."/>
            <person name="Marques-Souza H."/>
            <person name="Tautz D."/>
            <person name="Tomoyasu Y."/>
            <person name="Trauner J."/>
            <person name="Van der Zee M."/>
            <person name="Vervoort M."/>
            <person name="Wittkopp N."/>
            <person name="Wimmer E.A."/>
            <person name="Yang X."/>
            <person name="Jones A.K."/>
            <person name="Sattelle D.B."/>
            <person name="Ebert P.R."/>
            <person name="Nelson D."/>
            <person name="Scott J.G."/>
            <person name="Beeman R.W."/>
            <person name="Muthukrishnan S."/>
            <person name="Kramer K.J."/>
            <person name="Arakane Y."/>
            <person name="Beeman R.W."/>
            <person name="Zhu Q."/>
            <person name="Hogenkamp D."/>
            <person name="Dixit R."/>
            <person name="Oppert B."/>
            <person name="Jiang H."/>
            <person name="Zou Z."/>
            <person name="Marshall J."/>
            <person name="Elpidina E."/>
            <person name="Vinokurov K."/>
            <person name="Oppert C."/>
            <person name="Zou Z."/>
            <person name="Evans J."/>
            <person name="Lu Z."/>
            <person name="Zhao P."/>
            <person name="Sumathipala N."/>
            <person name="Altincicek B."/>
            <person name="Vilcinskas A."/>
            <person name="Williams M."/>
            <person name="Hultmark D."/>
            <person name="Hetru C."/>
            <person name="Jiang H."/>
            <person name="Grimmelikhuijzen C.J."/>
            <person name="Hauser F."/>
            <person name="Cazzamali G."/>
            <person name="Williamson M."/>
            <person name="Park Y."/>
            <person name="Li B."/>
            <person name="Tanaka Y."/>
            <person name="Predel R."/>
            <person name="Neupert S."/>
            <person name="Schachtner J."/>
            <person name="Verleyen P."/>
            <person name="Raible F."/>
            <person name="Bork P."/>
            <person name="Friedrich M."/>
            <person name="Walden K.K."/>
            <person name="Robertson H.M."/>
            <person name="Angeli S."/>
            <person name="Foret S."/>
            <person name="Bucher G."/>
            <person name="Schuetz S."/>
            <person name="Maleszka R."/>
            <person name="Wimmer E.A."/>
            <person name="Beeman R.W."/>
            <person name="Lorenzen M."/>
            <person name="Tomoyasu Y."/>
            <person name="Miller S.C."/>
            <person name="Grossmann D."/>
            <person name="Bucher G."/>
        </authorList>
    </citation>
    <scope>NUCLEOTIDE SEQUENCE [LARGE SCALE GENOMIC DNA]</scope>
    <source>
        <strain evidence="10 11">Georgia GA2</strain>
    </source>
</reference>
<keyword evidence="5" id="KW-0804">Transcription</keyword>
<accession>D6X1T1</accession>
<gene>
    <name evidence="10" type="primary">AUGUSTUS-3.0.2_12346</name>
    <name evidence="10" type="ORF">TcasGA2_TC012346</name>
</gene>
<dbReference type="GO" id="GO:0000978">
    <property type="term" value="F:RNA polymerase II cis-regulatory region sequence-specific DNA binding"/>
    <property type="evidence" value="ECO:0000318"/>
    <property type="project" value="GO_Central"/>
</dbReference>
<dbReference type="EMBL" id="KQ971371">
    <property type="protein sequence ID" value="EFA10735.1"/>
    <property type="molecule type" value="Genomic_DNA"/>
</dbReference>
<dbReference type="HOGENOM" id="CLU_014430_3_1_1"/>
<evidence type="ECO:0000256" key="5">
    <source>
        <dbReference type="ARBA" id="ARBA00023163"/>
    </source>
</evidence>
<keyword evidence="3" id="KW-0805">Transcription regulation</keyword>
<comment type="subcellular location">
    <subcellularLocation>
        <location evidence="1 7">Nucleus</location>
    </subcellularLocation>
</comment>
<dbReference type="PROSITE" id="PS01264">
    <property type="entry name" value="TBOX_2"/>
    <property type="match status" value="1"/>
</dbReference>
<name>D6X1T1_TRICA</name>
<dbReference type="PRINTS" id="PR00937">
    <property type="entry name" value="TBOX"/>
</dbReference>
<evidence type="ECO:0000259" key="9">
    <source>
        <dbReference type="PROSITE" id="PS50252"/>
    </source>
</evidence>
<dbReference type="PROSITE" id="PS50252">
    <property type="entry name" value="TBOX_3"/>
    <property type="match status" value="1"/>
</dbReference>
<dbReference type="GO" id="GO:0006357">
    <property type="term" value="P:regulation of transcription by RNA polymerase II"/>
    <property type="evidence" value="ECO:0000318"/>
    <property type="project" value="GO_Central"/>
</dbReference>
<protein>
    <submittedName>
        <fullName evidence="10">Dorsocross</fullName>
    </submittedName>
</protein>
<evidence type="ECO:0000256" key="3">
    <source>
        <dbReference type="ARBA" id="ARBA00023015"/>
    </source>
</evidence>
<dbReference type="InterPro" id="IPR008967">
    <property type="entry name" value="p53-like_TF_DNA-bd_sf"/>
</dbReference>
<keyword evidence="4 7" id="KW-0238">DNA-binding</keyword>
<dbReference type="CDD" id="cd20681">
    <property type="entry name" value="T-box_Drosocross-like"/>
    <property type="match status" value="1"/>
</dbReference>
<proteinExistence type="predicted"/>
<dbReference type="InterPro" id="IPR046360">
    <property type="entry name" value="T-box_DNA-bd"/>
</dbReference>
<dbReference type="OrthoDB" id="7442607at2759"/>
<dbReference type="InterPro" id="IPR036960">
    <property type="entry name" value="T-box_sf"/>
</dbReference>
<dbReference type="Gene3D" id="2.60.40.820">
    <property type="entry name" value="Transcription factor, T-box"/>
    <property type="match status" value="1"/>
</dbReference>
<evidence type="ECO:0000313" key="11">
    <source>
        <dbReference type="Proteomes" id="UP000007266"/>
    </source>
</evidence>
<dbReference type="eggNOG" id="KOG3585">
    <property type="taxonomic scope" value="Eukaryota"/>
</dbReference>
<dbReference type="PANTHER" id="PTHR11267:SF204">
    <property type="entry name" value="SPADETAIL"/>
    <property type="match status" value="1"/>
</dbReference>
<dbReference type="InterPro" id="IPR001699">
    <property type="entry name" value="TF_T-box"/>
</dbReference>
<dbReference type="SUPFAM" id="SSF49417">
    <property type="entry name" value="p53-like transcription factors"/>
    <property type="match status" value="1"/>
</dbReference>
<dbReference type="KEGG" id="tca:654492"/>
<feature type="region of interest" description="Disordered" evidence="8">
    <location>
        <begin position="202"/>
        <end position="241"/>
    </location>
</feature>
<keyword evidence="6 7" id="KW-0539">Nucleus</keyword>
<evidence type="ECO:0000256" key="7">
    <source>
        <dbReference type="PROSITE-ProRule" id="PRU00201"/>
    </source>
</evidence>
<reference evidence="10 11" key="2">
    <citation type="journal article" date="2010" name="Nucleic Acids Res.">
        <title>BeetleBase in 2010: revisions to provide comprehensive genomic information for Tribolium castaneum.</title>
        <authorList>
            <person name="Kim H.S."/>
            <person name="Murphy T."/>
            <person name="Xia J."/>
            <person name="Caragea D."/>
            <person name="Park Y."/>
            <person name="Beeman R.W."/>
            <person name="Lorenzen M.D."/>
            <person name="Butcher S."/>
            <person name="Manak J.R."/>
            <person name="Brown S.J."/>
        </authorList>
    </citation>
    <scope>GENOME REANNOTATION</scope>
    <source>
        <strain evidence="10 11">Georgia GA2</strain>
    </source>
</reference>
<dbReference type="Pfam" id="PF00907">
    <property type="entry name" value="T-box"/>
    <property type="match status" value="1"/>
</dbReference>
<dbReference type="InterPro" id="IPR018186">
    <property type="entry name" value="TF_T-box_CS"/>
</dbReference>